<accession>A0ABQ5J6F4</accession>
<evidence type="ECO:0000313" key="2">
    <source>
        <dbReference type="Proteomes" id="UP001151760"/>
    </source>
</evidence>
<proteinExistence type="predicted"/>
<organism evidence="1 2">
    <name type="scientific">Tanacetum coccineum</name>
    <dbReference type="NCBI Taxonomy" id="301880"/>
    <lineage>
        <taxon>Eukaryota</taxon>
        <taxon>Viridiplantae</taxon>
        <taxon>Streptophyta</taxon>
        <taxon>Embryophyta</taxon>
        <taxon>Tracheophyta</taxon>
        <taxon>Spermatophyta</taxon>
        <taxon>Magnoliopsida</taxon>
        <taxon>eudicotyledons</taxon>
        <taxon>Gunneridae</taxon>
        <taxon>Pentapetalae</taxon>
        <taxon>asterids</taxon>
        <taxon>campanulids</taxon>
        <taxon>Asterales</taxon>
        <taxon>Asteraceae</taxon>
        <taxon>Asteroideae</taxon>
        <taxon>Anthemideae</taxon>
        <taxon>Anthemidinae</taxon>
        <taxon>Tanacetum</taxon>
    </lineage>
</organism>
<evidence type="ECO:0000313" key="1">
    <source>
        <dbReference type="EMBL" id="GJU08093.1"/>
    </source>
</evidence>
<keyword evidence="2" id="KW-1185">Reference proteome</keyword>
<dbReference type="Proteomes" id="UP001151760">
    <property type="component" value="Unassembled WGS sequence"/>
</dbReference>
<protein>
    <submittedName>
        <fullName evidence="1">Uncharacterized protein</fullName>
    </submittedName>
</protein>
<dbReference type="EMBL" id="BQNB010021600">
    <property type="protein sequence ID" value="GJU08093.1"/>
    <property type="molecule type" value="Genomic_DNA"/>
</dbReference>
<gene>
    <name evidence="1" type="ORF">Tco_1124523</name>
</gene>
<sequence>MLKTKGEKKAPSLNVRAETVTTYAVRITCLIATLKTSTWTSDTCTTLPATQDPSKILDSFSWITINYIVSLTPKMHLKMNLPDRKSVLTDPEGQVKMEMKIPRSSGVNSQPHAHT</sequence>
<reference evidence="1" key="2">
    <citation type="submission" date="2022-01" db="EMBL/GenBank/DDBJ databases">
        <authorList>
            <person name="Yamashiro T."/>
            <person name="Shiraishi A."/>
            <person name="Satake H."/>
            <person name="Nakayama K."/>
        </authorList>
    </citation>
    <scope>NUCLEOTIDE SEQUENCE</scope>
</reference>
<reference evidence="1" key="1">
    <citation type="journal article" date="2022" name="Int. J. Mol. Sci.">
        <title>Draft Genome of Tanacetum Coccineum: Genomic Comparison of Closely Related Tanacetum-Family Plants.</title>
        <authorList>
            <person name="Yamashiro T."/>
            <person name="Shiraishi A."/>
            <person name="Nakayama K."/>
            <person name="Satake H."/>
        </authorList>
    </citation>
    <scope>NUCLEOTIDE SEQUENCE</scope>
</reference>
<name>A0ABQ5J6F4_9ASTR</name>
<comment type="caution">
    <text evidence="1">The sequence shown here is derived from an EMBL/GenBank/DDBJ whole genome shotgun (WGS) entry which is preliminary data.</text>
</comment>